<gene>
    <name evidence="2" type="ORF">E1212_16555</name>
</gene>
<evidence type="ECO:0000256" key="1">
    <source>
        <dbReference type="SAM" id="MobiDB-lite"/>
    </source>
</evidence>
<dbReference type="Proteomes" id="UP000295621">
    <property type="component" value="Unassembled WGS sequence"/>
</dbReference>
<proteinExistence type="predicted"/>
<reference evidence="2 3" key="1">
    <citation type="submission" date="2019-02" db="EMBL/GenBank/DDBJ databases">
        <title>Draft genome sequences of novel Actinobacteria.</title>
        <authorList>
            <person name="Sahin N."/>
            <person name="Ay H."/>
            <person name="Saygin H."/>
        </authorList>
    </citation>
    <scope>NUCLEOTIDE SEQUENCE [LARGE SCALE GENOMIC DNA]</scope>
    <source>
        <strain evidence="2 3">KC603</strain>
    </source>
</reference>
<comment type="caution">
    <text evidence="2">The sequence shown here is derived from an EMBL/GenBank/DDBJ whole genome shotgun (WGS) entry which is preliminary data.</text>
</comment>
<dbReference type="AlphaFoldDB" id="A0A4R4RMZ7"/>
<accession>A0A4R4RMZ7</accession>
<keyword evidence="3" id="KW-1185">Reference proteome</keyword>
<dbReference type="EMBL" id="SMKL01000036">
    <property type="protein sequence ID" value="TDC49893.1"/>
    <property type="molecule type" value="Genomic_DNA"/>
</dbReference>
<feature type="region of interest" description="Disordered" evidence="1">
    <location>
        <begin position="122"/>
        <end position="178"/>
    </location>
</feature>
<feature type="compositionally biased region" description="Basic and acidic residues" evidence="1">
    <location>
        <begin position="131"/>
        <end position="146"/>
    </location>
</feature>
<evidence type="ECO:0000313" key="2">
    <source>
        <dbReference type="EMBL" id="TDC49893.1"/>
    </source>
</evidence>
<evidence type="ECO:0000313" key="3">
    <source>
        <dbReference type="Proteomes" id="UP000295621"/>
    </source>
</evidence>
<organism evidence="2 3">
    <name type="scientific">Jiangella ureilytica</name>
    <dbReference type="NCBI Taxonomy" id="2530374"/>
    <lineage>
        <taxon>Bacteria</taxon>
        <taxon>Bacillati</taxon>
        <taxon>Actinomycetota</taxon>
        <taxon>Actinomycetes</taxon>
        <taxon>Jiangellales</taxon>
        <taxon>Jiangellaceae</taxon>
        <taxon>Jiangella</taxon>
    </lineage>
</organism>
<name>A0A4R4RMZ7_9ACTN</name>
<protein>
    <submittedName>
        <fullName evidence="2">Uncharacterized protein</fullName>
    </submittedName>
</protein>
<sequence length="178" mass="17979">MPPVGLAGPQVVQALELVVAPAVVGHERAGRGLGVVDGPLQGPGGLLGRLPAGGLRGGGRFGLGLGLRLGFRLGLGRGLFGLHLGLGGSGEVAFERRLLRGLGLGADLRECQLLMPFGAQRGGRGAGGIDEPPREEGGEDGDRCEDAESDGDPAQTPASSMHEGAYLPVGPQHLAMES</sequence>